<gene>
    <name evidence="1" type="ORF">MBAV_004932</name>
</gene>
<dbReference type="AlphaFoldDB" id="A0A0F3GQF0"/>
<evidence type="ECO:0000313" key="2">
    <source>
        <dbReference type="Proteomes" id="UP000033423"/>
    </source>
</evidence>
<dbReference type="Proteomes" id="UP000033423">
    <property type="component" value="Unassembled WGS sequence"/>
</dbReference>
<dbReference type="EMBL" id="LACI01002136">
    <property type="protein sequence ID" value="KJU82873.1"/>
    <property type="molecule type" value="Genomic_DNA"/>
</dbReference>
<sequence length="324" mass="36082">MIEGKQYGCGLRHRYVALLTGISVRKGDLAAVVDDYLHPAIAIPPGQLDRVSQARLIPDDDPVNDHLVGVVTVGDVKDVPYLTGDVEPHKPLLPDRGKWLLRGVCDHGPGVGVGLNEPAQRHSRRPLLDLPATLWAEWRGDARKHHPHQVVYLRDGAHGRAGTLDGVALFQGDGRTDVAYLIDVGAVELFQEQLGVARQRLDESPLPLGKDGVKGQRRLPRPRYPRYGDHLVVRKPQRYVPEVVLPHTLYLKPINIHKYLSIIGAKRKKKTRRAALPFFTAPGHTWLLDLPRKGRGGAPPPQRSPLDPIFSILILLTIFLFNYL</sequence>
<proteinExistence type="predicted"/>
<organism evidence="1 2">
    <name type="scientific">Candidatus Magnetobacterium bavaricum</name>
    <dbReference type="NCBI Taxonomy" id="29290"/>
    <lineage>
        <taxon>Bacteria</taxon>
        <taxon>Pseudomonadati</taxon>
        <taxon>Nitrospirota</taxon>
        <taxon>Thermodesulfovibrionia</taxon>
        <taxon>Thermodesulfovibrionales</taxon>
        <taxon>Candidatus Magnetobacteriaceae</taxon>
        <taxon>Candidatus Magnetobacterium</taxon>
    </lineage>
</organism>
<accession>A0A0F3GQF0</accession>
<reference evidence="1 2" key="1">
    <citation type="submission" date="2015-02" db="EMBL/GenBank/DDBJ databases">
        <title>Single-cell genomics of uncultivated deep-branching MTB reveals a conserved set of magnetosome genes.</title>
        <authorList>
            <person name="Kolinko S."/>
            <person name="Richter M."/>
            <person name="Glockner F.O."/>
            <person name="Brachmann A."/>
            <person name="Schuler D."/>
        </authorList>
    </citation>
    <scope>NUCLEOTIDE SEQUENCE [LARGE SCALE GENOMIC DNA]</scope>
    <source>
        <strain evidence="1">TM-1</strain>
    </source>
</reference>
<name>A0A0F3GQF0_9BACT</name>
<evidence type="ECO:0000313" key="1">
    <source>
        <dbReference type="EMBL" id="KJU82873.1"/>
    </source>
</evidence>
<keyword evidence="2" id="KW-1185">Reference proteome</keyword>
<protein>
    <submittedName>
        <fullName evidence="1">Uncharacterized protein</fullName>
    </submittedName>
</protein>
<comment type="caution">
    <text evidence="1">The sequence shown here is derived from an EMBL/GenBank/DDBJ whole genome shotgun (WGS) entry which is preliminary data.</text>
</comment>